<dbReference type="HOGENOM" id="CLU_1061931_0_0_1"/>
<dbReference type="Pfam" id="PF12697">
    <property type="entry name" value="Abhydrolase_6"/>
    <property type="match status" value="1"/>
</dbReference>
<dbReference type="Gene3D" id="3.40.50.1820">
    <property type="entry name" value="alpha/beta hydrolase"/>
    <property type="match status" value="1"/>
</dbReference>
<dbReference type="GO" id="GO:0047372">
    <property type="term" value="F:monoacylglycerol lipase activity"/>
    <property type="evidence" value="ECO:0007669"/>
    <property type="project" value="TreeGrafter"/>
</dbReference>
<organism evidence="2 3">
    <name type="scientific">Gloeophyllum trabeum (strain ATCC 11539 / FP-39264 / Madison 617)</name>
    <name type="common">Brown rot fungus</name>
    <dbReference type="NCBI Taxonomy" id="670483"/>
    <lineage>
        <taxon>Eukaryota</taxon>
        <taxon>Fungi</taxon>
        <taxon>Dikarya</taxon>
        <taxon>Basidiomycota</taxon>
        <taxon>Agaricomycotina</taxon>
        <taxon>Agaricomycetes</taxon>
        <taxon>Gloeophyllales</taxon>
        <taxon>Gloeophyllaceae</taxon>
        <taxon>Gloeophyllum</taxon>
    </lineage>
</organism>
<name>S7PW36_GLOTA</name>
<protein>
    <submittedName>
        <fullName evidence="2">Alpha/beta-hydrolase</fullName>
    </submittedName>
</protein>
<dbReference type="InterPro" id="IPR050266">
    <property type="entry name" value="AB_hydrolase_sf"/>
</dbReference>
<keyword evidence="3" id="KW-1185">Reference proteome</keyword>
<evidence type="ECO:0000313" key="2">
    <source>
        <dbReference type="EMBL" id="EPQ51733.1"/>
    </source>
</evidence>
<dbReference type="InterPro" id="IPR000073">
    <property type="entry name" value="AB_hydrolase_1"/>
</dbReference>
<dbReference type="STRING" id="670483.S7PW36"/>
<feature type="domain" description="AB hydrolase-1" evidence="1">
    <location>
        <begin position="26"/>
        <end position="251"/>
    </location>
</feature>
<dbReference type="GO" id="GO:0046464">
    <property type="term" value="P:acylglycerol catabolic process"/>
    <property type="evidence" value="ECO:0007669"/>
    <property type="project" value="TreeGrafter"/>
</dbReference>
<evidence type="ECO:0000313" key="3">
    <source>
        <dbReference type="Proteomes" id="UP000030669"/>
    </source>
</evidence>
<reference evidence="2 3" key="1">
    <citation type="journal article" date="2012" name="Science">
        <title>The Paleozoic origin of enzymatic lignin decomposition reconstructed from 31 fungal genomes.</title>
        <authorList>
            <person name="Floudas D."/>
            <person name="Binder M."/>
            <person name="Riley R."/>
            <person name="Barry K."/>
            <person name="Blanchette R.A."/>
            <person name="Henrissat B."/>
            <person name="Martinez A.T."/>
            <person name="Otillar R."/>
            <person name="Spatafora J.W."/>
            <person name="Yadav J.S."/>
            <person name="Aerts A."/>
            <person name="Benoit I."/>
            <person name="Boyd A."/>
            <person name="Carlson A."/>
            <person name="Copeland A."/>
            <person name="Coutinho P.M."/>
            <person name="de Vries R.P."/>
            <person name="Ferreira P."/>
            <person name="Findley K."/>
            <person name="Foster B."/>
            <person name="Gaskell J."/>
            <person name="Glotzer D."/>
            <person name="Gorecki P."/>
            <person name="Heitman J."/>
            <person name="Hesse C."/>
            <person name="Hori C."/>
            <person name="Igarashi K."/>
            <person name="Jurgens J.A."/>
            <person name="Kallen N."/>
            <person name="Kersten P."/>
            <person name="Kohler A."/>
            <person name="Kuees U."/>
            <person name="Kumar T.K.A."/>
            <person name="Kuo A."/>
            <person name="LaButti K."/>
            <person name="Larrondo L.F."/>
            <person name="Lindquist E."/>
            <person name="Ling A."/>
            <person name="Lombard V."/>
            <person name="Lucas S."/>
            <person name="Lundell T."/>
            <person name="Martin R."/>
            <person name="McLaughlin D.J."/>
            <person name="Morgenstern I."/>
            <person name="Morin E."/>
            <person name="Murat C."/>
            <person name="Nagy L.G."/>
            <person name="Nolan M."/>
            <person name="Ohm R.A."/>
            <person name="Patyshakuliyeva A."/>
            <person name="Rokas A."/>
            <person name="Ruiz-Duenas F.J."/>
            <person name="Sabat G."/>
            <person name="Salamov A."/>
            <person name="Samejima M."/>
            <person name="Schmutz J."/>
            <person name="Slot J.C."/>
            <person name="St John F."/>
            <person name="Stenlid J."/>
            <person name="Sun H."/>
            <person name="Sun S."/>
            <person name="Syed K."/>
            <person name="Tsang A."/>
            <person name="Wiebenga A."/>
            <person name="Young D."/>
            <person name="Pisabarro A."/>
            <person name="Eastwood D.C."/>
            <person name="Martin F."/>
            <person name="Cullen D."/>
            <person name="Grigoriev I.V."/>
            <person name="Hibbett D.S."/>
        </authorList>
    </citation>
    <scope>NUCLEOTIDE SEQUENCE [LARGE SCALE GENOMIC DNA]</scope>
    <source>
        <strain evidence="2 3">ATCC 11539</strain>
    </source>
</reference>
<dbReference type="EMBL" id="KB469309">
    <property type="protein sequence ID" value="EPQ51733.1"/>
    <property type="molecule type" value="Genomic_DNA"/>
</dbReference>
<dbReference type="PANTHER" id="PTHR43798">
    <property type="entry name" value="MONOACYLGLYCEROL LIPASE"/>
    <property type="match status" value="1"/>
</dbReference>
<gene>
    <name evidence="2" type="ORF">GLOTRDRAFT_122960</name>
</gene>
<accession>S7PW36</accession>
<keyword evidence="2" id="KW-0378">Hydrolase</keyword>
<dbReference type="GO" id="GO:0016020">
    <property type="term" value="C:membrane"/>
    <property type="evidence" value="ECO:0007669"/>
    <property type="project" value="TreeGrafter"/>
</dbReference>
<evidence type="ECO:0000259" key="1">
    <source>
        <dbReference type="Pfam" id="PF12697"/>
    </source>
</evidence>
<dbReference type="PANTHER" id="PTHR43798:SF5">
    <property type="entry name" value="MONOACYLGLYCEROL LIPASE ABHD6"/>
    <property type="match status" value="1"/>
</dbReference>
<dbReference type="RefSeq" id="XP_007869640.1">
    <property type="nucleotide sequence ID" value="XM_007871449.1"/>
</dbReference>
<dbReference type="InterPro" id="IPR029058">
    <property type="entry name" value="AB_hydrolase_fold"/>
</dbReference>
<dbReference type="OrthoDB" id="408373at2759"/>
<dbReference type="Proteomes" id="UP000030669">
    <property type="component" value="Unassembled WGS sequence"/>
</dbReference>
<sequence>MQLPSGQEIHVEVHPPSPASPDDVPVVFIHGLLESSRFYHPVLAHLPHRTRILYDYDAHGRTPASAAPTLASLAAEIPQILAQLGYAPGTAVDVVAHSGGCLIAMHLASSHRVTIRRLVLMGHAPLPIPRAALLANAQLLRTREGLAGVVERWKSFLGQRARADPRILAALDAEKAAHDPEGVTRVCAALAKFEFRAFAGDVVVVMGREDPFRNVTVWEELRKRGEGEGRVRLCEMECGHYFALEDPEGTAGVIREALEGGL</sequence>
<proteinExistence type="predicted"/>
<dbReference type="AlphaFoldDB" id="S7PW36"/>
<dbReference type="KEGG" id="gtr:GLOTRDRAFT_122960"/>
<dbReference type="GeneID" id="19300898"/>
<dbReference type="OMA" id="YALACEM"/>
<dbReference type="SUPFAM" id="SSF53474">
    <property type="entry name" value="alpha/beta-Hydrolases"/>
    <property type="match status" value="1"/>
</dbReference>